<dbReference type="EMBL" id="FNTD01000004">
    <property type="protein sequence ID" value="SEE15311.1"/>
    <property type="molecule type" value="Genomic_DNA"/>
</dbReference>
<protein>
    <recommendedName>
        <fullName evidence="5">Secreted protein</fullName>
    </recommendedName>
</protein>
<keyword evidence="2" id="KW-0472">Membrane</keyword>
<feature type="transmembrane region" description="Helical" evidence="2">
    <location>
        <begin position="14"/>
        <end position="35"/>
    </location>
</feature>
<keyword evidence="2" id="KW-1133">Transmembrane helix</keyword>
<dbReference type="Proteomes" id="UP000182375">
    <property type="component" value="Unassembled WGS sequence"/>
</dbReference>
<organism evidence="3 4">
    <name type="scientific">Streptomyces misionensis</name>
    <dbReference type="NCBI Taxonomy" id="67331"/>
    <lineage>
        <taxon>Bacteria</taxon>
        <taxon>Bacillati</taxon>
        <taxon>Actinomycetota</taxon>
        <taxon>Actinomycetes</taxon>
        <taxon>Kitasatosporales</taxon>
        <taxon>Streptomycetaceae</taxon>
        <taxon>Streptomyces</taxon>
    </lineage>
</organism>
<accession>A0A1H5GIR3</accession>
<evidence type="ECO:0000313" key="4">
    <source>
        <dbReference type="Proteomes" id="UP000182375"/>
    </source>
</evidence>
<evidence type="ECO:0000256" key="2">
    <source>
        <dbReference type="SAM" id="Phobius"/>
    </source>
</evidence>
<feature type="compositionally biased region" description="Basic and acidic residues" evidence="1">
    <location>
        <begin position="44"/>
        <end position="55"/>
    </location>
</feature>
<feature type="compositionally biased region" description="Basic and acidic residues" evidence="1">
    <location>
        <begin position="64"/>
        <end position="86"/>
    </location>
</feature>
<keyword evidence="2" id="KW-0812">Transmembrane</keyword>
<proteinExistence type="predicted"/>
<dbReference type="GeneID" id="95516098"/>
<dbReference type="AlphaFoldDB" id="A0A1H5GIR3"/>
<feature type="region of interest" description="Disordered" evidence="1">
    <location>
        <begin position="44"/>
        <end position="122"/>
    </location>
</feature>
<dbReference type="InterPro" id="IPR045513">
    <property type="entry name" value="DUF6479"/>
</dbReference>
<dbReference type="STRING" id="67331.SAMN04490357_7095"/>
<dbReference type="RefSeq" id="WP_239697663.1">
    <property type="nucleotide sequence ID" value="NZ_FNTD01000004.1"/>
</dbReference>
<feature type="compositionally biased region" description="Gly residues" evidence="1">
    <location>
        <begin position="112"/>
        <end position="122"/>
    </location>
</feature>
<evidence type="ECO:0000313" key="3">
    <source>
        <dbReference type="EMBL" id="SEE15311.1"/>
    </source>
</evidence>
<evidence type="ECO:0000256" key="1">
    <source>
        <dbReference type="SAM" id="MobiDB-lite"/>
    </source>
</evidence>
<dbReference type="Pfam" id="PF20087">
    <property type="entry name" value="DUF6479"/>
    <property type="match status" value="1"/>
</dbReference>
<sequence>MNTAMYEAATRSQVFGYVLILVVGAACVGGLIWAFRLGFKVRQREPAPPRPEEQPKLPTTGPVRESREMREPEDVPKAADGNERLTPHQLTNVRSRRADDQRRPRWSPGSSGSFGGGGGGRT</sequence>
<evidence type="ECO:0008006" key="5">
    <source>
        <dbReference type="Google" id="ProtNLM"/>
    </source>
</evidence>
<reference evidence="3 4" key="1">
    <citation type="submission" date="2016-10" db="EMBL/GenBank/DDBJ databases">
        <authorList>
            <person name="de Groot N.N."/>
        </authorList>
    </citation>
    <scope>NUCLEOTIDE SEQUENCE [LARGE SCALE GENOMIC DNA]</scope>
    <source>
        <strain evidence="3 4">DSM 40306</strain>
    </source>
</reference>
<name>A0A1H5GIR3_9ACTN</name>
<gene>
    <name evidence="3" type="ORF">SAMN04490357_7095</name>
</gene>